<sequence>MNAPAPWVRTRLRTAPLAALLTAVLVLVLVFLAAALPRALDRGADGALRGFLRGYGPVPTSVVVTSGLPSGGDPAQLLDATAGQLAALVGARLPLDPGGPVYGRRALQPRSLPDPALDRPEGVAPELSLLYRHGAREHVRLTAGQWPDGAAGGAADGEPVPVALSESAAATLKVALGGVFDGGASVLPVGAPFGPARVRVVGLYAVDDPSDPFWADAGCALKACRNLTPPPGPGAPPMAYWYAVALTGPEGVSRLSRWGNGAEDFWRLPVRVDALRADRLAETSAALAAVTSGPVAVRVTTGSGRPDVRIGSALRGAIDTARQRQAAIGSVTAIGPAGAAGVAVVVLGLAAALGTERRAAELRLLRARGAGLGGVFRRLLGEGAATVLPAAALGAGLACVLLPTPRWLPSAVAAGSVALLALLAFPVRVVLVLRGPAGGARSGRRRLVAEAAVLAVTAAAVAQVVRRGVAPAGAGVDPLLVAAPLLLSLTGALLLARVQPVLVGLLARWAGRRPGAVGFLGLARAARGGGRGRARPSVLPLLALVLAVACGAVGADVLGSVAADRTRVARYGLGGDAAVGAGLNRTLPESFLAAADRLPGVETSLPVWVEDDVTMSVGGGSSVRVNVVAADPVRYARLAEVAGRGRFDPALLAGGPEGPGGPGGPGGGPLPVLVSSDLPSGGFSLRLAGGDAVEVRTVGTADGTPAVSGSNGPTVVMSSVAAADLLPRFGGPDKWLAAGHPDDAQLRALAERFLGPPASGARPGHLVRTAAGEAAALGSDPLQASAVRLFWVSVGATALFAVLAVLLTLLRAGPERAAVLARLRTMGLRPRQGLALVLAEVLPQALVAALGGALAAVCCVRLLGPAVDLSPLVGAGVPTGLHLLAGPIARQALALALLASLAVLAEAAVTARRQIATELRAGDTE</sequence>
<feature type="transmembrane region" description="Helical" evidence="2">
    <location>
        <begin position="447"/>
        <end position="465"/>
    </location>
</feature>
<dbReference type="GO" id="GO:0005886">
    <property type="term" value="C:plasma membrane"/>
    <property type="evidence" value="ECO:0007669"/>
    <property type="project" value="TreeGrafter"/>
</dbReference>
<keyword evidence="2" id="KW-0812">Transmembrane</keyword>
<feature type="transmembrane region" description="Helical" evidence="2">
    <location>
        <begin position="541"/>
        <end position="563"/>
    </location>
</feature>
<feature type="transmembrane region" description="Helical" evidence="2">
    <location>
        <begin position="883"/>
        <end position="905"/>
    </location>
</feature>
<name>A0A9W6PJK0_9ACTN</name>
<dbReference type="InterPro" id="IPR050250">
    <property type="entry name" value="Macrolide_Exporter_MacB"/>
</dbReference>
<feature type="transmembrane region" description="Helical" evidence="2">
    <location>
        <begin position="375"/>
        <end position="404"/>
    </location>
</feature>
<feature type="transmembrane region" description="Helical" evidence="2">
    <location>
        <begin position="410"/>
        <end position="435"/>
    </location>
</feature>
<proteinExistence type="predicted"/>
<dbReference type="OrthoDB" id="3865665at2"/>
<feature type="transmembrane region" description="Helical" evidence="2">
    <location>
        <begin position="485"/>
        <end position="507"/>
    </location>
</feature>
<dbReference type="EMBL" id="BSRX01000023">
    <property type="protein sequence ID" value="GLW56058.1"/>
    <property type="molecule type" value="Genomic_DNA"/>
</dbReference>
<dbReference type="RefSeq" id="WP_033253994.1">
    <property type="nucleotide sequence ID" value="NZ_BSRX01000023.1"/>
</dbReference>
<dbReference type="Proteomes" id="UP001165143">
    <property type="component" value="Unassembled WGS sequence"/>
</dbReference>
<organism evidence="3 4">
    <name type="scientific">Kitasatospora phosalacinea</name>
    <dbReference type="NCBI Taxonomy" id="2065"/>
    <lineage>
        <taxon>Bacteria</taxon>
        <taxon>Bacillati</taxon>
        <taxon>Actinomycetota</taxon>
        <taxon>Actinomycetes</taxon>
        <taxon>Kitasatosporales</taxon>
        <taxon>Streptomycetaceae</taxon>
        <taxon>Kitasatospora</taxon>
    </lineage>
</organism>
<dbReference type="PANTHER" id="PTHR30572:SF4">
    <property type="entry name" value="ABC TRANSPORTER PERMEASE YTRF"/>
    <property type="match status" value="1"/>
</dbReference>
<reference evidence="3" key="1">
    <citation type="submission" date="2023-02" db="EMBL/GenBank/DDBJ databases">
        <title>Kitasatospora phosalacinea NBRC 14362.</title>
        <authorList>
            <person name="Ichikawa N."/>
            <person name="Sato H."/>
            <person name="Tonouchi N."/>
        </authorList>
    </citation>
    <scope>NUCLEOTIDE SEQUENCE</scope>
    <source>
        <strain evidence="3">NBRC 14362</strain>
    </source>
</reference>
<evidence type="ECO:0000313" key="3">
    <source>
        <dbReference type="EMBL" id="GLW56058.1"/>
    </source>
</evidence>
<feature type="transmembrane region" description="Helical" evidence="2">
    <location>
        <begin position="833"/>
        <end position="863"/>
    </location>
</feature>
<accession>A0A9W6PJK0</accession>
<dbReference type="AlphaFoldDB" id="A0A9W6PJK0"/>
<evidence type="ECO:0000313" key="4">
    <source>
        <dbReference type="Proteomes" id="UP001165143"/>
    </source>
</evidence>
<feature type="transmembrane region" description="Helical" evidence="2">
    <location>
        <begin position="333"/>
        <end position="354"/>
    </location>
</feature>
<feature type="region of interest" description="Disordered" evidence="1">
    <location>
        <begin position="650"/>
        <end position="671"/>
    </location>
</feature>
<gene>
    <name evidence="3" type="ORF">Kpho01_40690</name>
</gene>
<feature type="compositionally biased region" description="Gly residues" evidence="1">
    <location>
        <begin position="655"/>
        <end position="669"/>
    </location>
</feature>
<dbReference type="PANTHER" id="PTHR30572">
    <property type="entry name" value="MEMBRANE COMPONENT OF TRANSPORTER-RELATED"/>
    <property type="match status" value="1"/>
</dbReference>
<evidence type="ECO:0000256" key="2">
    <source>
        <dbReference type="SAM" id="Phobius"/>
    </source>
</evidence>
<protein>
    <submittedName>
        <fullName evidence="3">Membrane protein</fullName>
    </submittedName>
</protein>
<feature type="transmembrane region" description="Helical" evidence="2">
    <location>
        <begin position="789"/>
        <end position="812"/>
    </location>
</feature>
<dbReference type="GO" id="GO:0022857">
    <property type="term" value="F:transmembrane transporter activity"/>
    <property type="evidence" value="ECO:0007669"/>
    <property type="project" value="TreeGrafter"/>
</dbReference>
<comment type="caution">
    <text evidence="3">The sequence shown here is derived from an EMBL/GenBank/DDBJ whole genome shotgun (WGS) entry which is preliminary data.</text>
</comment>
<keyword evidence="2" id="KW-1133">Transmembrane helix</keyword>
<keyword evidence="2" id="KW-0472">Membrane</keyword>
<evidence type="ECO:0000256" key="1">
    <source>
        <dbReference type="SAM" id="MobiDB-lite"/>
    </source>
</evidence>